<comment type="caution">
    <text evidence="2">The sequence shown here is derived from an EMBL/GenBank/DDBJ whole genome shotgun (WGS) entry which is preliminary data.</text>
</comment>
<accession>A0A016U7F1</accession>
<proteinExistence type="predicted"/>
<keyword evidence="1" id="KW-0812">Transmembrane</keyword>
<evidence type="ECO:0000313" key="3">
    <source>
        <dbReference type="Proteomes" id="UP000024635"/>
    </source>
</evidence>
<organism evidence="2 3">
    <name type="scientific">Ancylostoma ceylanicum</name>
    <dbReference type="NCBI Taxonomy" id="53326"/>
    <lineage>
        <taxon>Eukaryota</taxon>
        <taxon>Metazoa</taxon>
        <taxon>Ecdysozoa</taxon>
        <taxon>Nematoda</taxon>
        <taxon>Chromadorea</taxon>
        <taxon>Rhabditida</taxon>
        <taxon>Rhabditina</taxon>
        <taxon>Rhabditomorpha</taxon>
        <taxon>Strongyloidea</taxon>
        <taxon>Ancylostomatidae</taxon>
        <taxon>Ancylostomatinae</taxon>
        <taxon>Ancylostoma</taxon>
    </lineage>
</organism>
<feature type="transmembrane region" description="Helical" evidence="1">
    <location>
        <begin position="6"/>
        <end position="26"/>
    </location>
</feature>
<protein>
    <submittedName>
        <fullName evidence="2">Uncharacterized protein</fullName>
    </submittedName>
</protein>
<dbReference type="EMBL" id="JARK01001388">
    <property type="protein sequence ID" value="EYC11070.1"/>
    <property type="molecule type" value="Genomic_DNA"/>
</dbReference>
<keyword evidence="3" id="KW-1185">Reference proteome</keyword>
<reference evidence="3" key="1">
    <citation type="journal article" date="2015" name="Nat. Genet.">
        <title>The genome and transcriptome of the zoonotic hookworm Ancylostoma ceylanicum identify infection-specific gene families.</title>
        <authorList>
            <person name="Schwarz E.M."/>
            <person name="Hu Y."/>
            <person name="Antoshechkin I."/>
            <person name="Miller M.M."/>
            <person name="Sternberg P.W."/>
            <person name="Aroian R.V."/>
        </authorList>
    </citation>
    <scope>NUCLEOTIDE SEQUENCE</scope>
    <source>
        <strain evidence="3">HY135</strain>
    </source>
</reference>
<sequence length="111" mass="12347">MAKVVAAIVAAVTCILLCVMILLNVYEVTSTNNAIKVIQTPSWTPCNCDVIKYALQERGELRKLPIGEFSTLIVESTRKTGRFGIGHESSITFFKVKAVLSLIIFFRYDSM</sequence>
<dbReference type="Proteomes" id="UP000024635">
    <property type="component" value="Unassembled WGS sequence"/>
</dbReference>
<name>A0A016U7F1_9BILA</name>
<dbReference type="AlphaFoldDB" id="A0A016U7F1"/>
<keyword evidence="1" id="KW-1133">Transmembrane helix</keyword>
<evidence type="ECO:0000256" key="1">
    <source>
        <dbReference type="SAM" id="Phobius"/>
    </source>
</evidence>
<gene>
    <name evidence="2" type="primary">Acey_s0052.g2197</name>
    <name evidence="2" type="ORF">Y032_0052g2197</name>
</gene>
<keyword evidence="1" id="KW-0472">Membrane</keyword>
<evidence type="ECO:0000313" key="2">
    <source>
        <dbReference type="EMBL" id="EYC11070.1"/>
    </source>
</evidence>